<dbReference type="Proteomes" id="UP000316628">
    <property type="component" value="Unassembled WGS sequence"/>
</dbReference>
<sequence>MLADEDPSRHLTDLADARLLLAAGQVAPGEPSSHLLVALDAAIAAHAVYRELAERDPRLFSEPLLRAQRLVEQIRQATR</sequence>
<organism evidence="1 2">
    <name type="scientific">Saccharothrix saharensis</name>
    <dbReference type="NCBI Taxonomy" id="571190"/>
    <lineage>
        <taxon>Bacteria</taxon>
        <taxon>Bacillati</taxon>
        <taxon>Actinomycetota</taxon>
        <taxon>Actinomycetes</taxon>
        <taxon>Pseudonocardiales</taxon>
        <taxon>Pseudonocardiaceae</taxon>
        <taxon>Saccharothrix</taxon>
    </lineage>
</organism>
<reference evidence="1 2" key="1">
    <citation type="submission" date="2019-06" db="EMBL/GenBank/DDBJ databases">
        <title>Sequencing the genomes of 1000 actinobacteria strains.</title>
        <authorList>
            <person name="Klenk H.-P."/>
        </authorList>
    </citation>
    <scope>NUCLEOTIDE SEQUENCE [LARGE SCALE GENOMIC DNA]</scope>
    <source>
        <strain evidence="1 2">DSM 45456</strain>
    </source>
</reference>
<protein>
    <submittedName>
        <fullName evidence="1">Uncharacterized protein</fullName>
    </submittedName>
</protein>
<evidence type="ECO:0000313" key="1">
    <source>
        <dbReference type="EMBL" id="TQM84511.1"/>
    </source>
</evidence>
<gene>
    <name evidence="1" type="ORF">FHX81_6959</name>
</gene>
<name>A0A543JNS9_9PSEU</name>
<comment type="caution">
    <text evidence="1">The sequence shown here is derived from an EMBL/GenBank/DDBJ whole genome shotgun (WGS) entry which is preliminary data.</text>
</comment>
<accession>A0A543JNS9</accession>
<keyword evidence="2" id="KW-1185">Reference proteome</keyword>
<dbReference type="AlphaFoldDB" id="A0A543JNS9"/>
<dbReference type="EMBL" id="VFPP01000001">
    <property type="protein sequence ID" value="TQM84511.1"/>
    <property type="molecule type" value="Genomic_DNA"/>
</dbReference>
<proteinExistence type="predicted"/>
<evidence type="ECO:0000313" key="2">
    <source>
        <dbReference type="Proteomes" id="UP000316628"/>
    </source>
</evidence>